<evidence type="ECO:0000256" key="1">
    <source>
        <dbReference type="SAM" id="MobiDB-lite"/>
    </source>
</evidence>
<dbReference type="AlphaFoldDB" id="A0A016WI77"/>
<protein>
    <submittedName>
        <fullName evidence="2">Uncharacterized protein</fullName>
    </submittedName>
</protein>
<gene>
    <name evidence="2" type="primary">Acey_s0653.g1168</name>
    <name evidence="2" type="ORF">Y032_0653g1168</name>
</gene>
<name>A0A016WI77_9BILA</name>
<proteinExistence type="predicted"/>
<keyword evidence="3" id="KW-1185">Reference proteome</keyword>
<dbReference type="EMBL" id="JARK01000253">
    <property type="protein sequence ID" value="EYC39499.1"/>
    <property type="molecule type" value="Genomic_DNA"/>
</dbReference>
<evidence type="ECO:0000313" key="3">
    <source>
        <dbReference type="Proteomes" id="UP000024635"/>
    </source>
</evidence>
<evidence type="ECO:0000313" key="2">
    <source>
        <dbReference type="EMBL" id="EYC39499.1"/>
    </source>
</evidence>
<feature type="region of interest" description="Disordered" evidence="1">
    <location>
        <begin position="1"/>
        <end position="23"/>
    </location>
</feature>
<dbReference type="Proteomes" id="UP000024635">
    <property type="component" value="Unassembled WGS sequence"/>
</dbReference>
<reference evidence="3" key="1">
    <citation type="journal article" date="2015" name="Nat. Genet.">
        <title>The genome and transcriptome of the zoonotic hookworm Ancylostoma ceylanicum identify infection-specific gene families.</title>
        <authorList>
            <person name="Schwarz E.M."/>
            <person name="Hu Y."/>
            <person name="Antoshechkin I."/>
            <person name="Miller M.M."/>
            <person name="Sternberg P.W."/>
            <person name="Aroian R.V."/>
        </authorList>
    </citation>
    <scope>NUCLEOTIDE SEQUENCE</scope>
    <source>
        <strain evidence="3">HY135</strain>
    </source>
</reference>
<comment type="caution">
    <text evidence="2">The sequence shown here is derived from an EMBL/GenBank/DDBJ whole genome shotgun (WGS) entry which is preliminary data.</text>
</comment>
<accession>A0A016WI77</accession>
<sequence>MDSTESVKTLPRKSRKDRSFKAETPELRFAPASSFRAGSSAQLNVGETMPCAVAHPIADVIVNTVVNTGNEFV</sequence>
<organism evidence="2 3">
    <name type="scientific">Ancylostoma ceylanicum</name>
    <dbReference type="NCBI Taxonomy" id="53326"/>
    <lineage>
        <taxon>Eukaryota</taxon>
        <taxon>Metazoa</taxon>
        <taxon>Ecdysozoa</taxon>
        <taxon>Nematoda</taxon>
        <taxon>Chromadorea</taxon>
        <taxon>Rhabditida</taxon>
        <taxon>Rhabditina</taxon>
        <taxon>Rhabditomorpha</taxon>
        <taxon>Strongyloidea</taxon>
        <taxon>Ancylostomatidae</taxon>
        <taxon>Ancylostomatinae</taxon>
        <taxon>Ancylostoma</taxon>
    </lineage>
</organism>